<organism evidence="2 3">
    <name type="scientific">Periplaneta americana</name>
    <name type="common">American cockroach</name>
    <name type="synonym">Blatta americana</name>
    <dbReference type="NCBI Taxonomy" id="6978"/>
    <lineage>
        <taxon>Eukaryota</taxon>
        <taxon>Metazoa</taxon>
        <taxon>Ecdysozoa</taxon>
        <taxon>Arthropoda</taxon>
        <taxon>Hexapoda</taxon>
        <taxon>Insecta</taxon>
        <taxon>Pterygota</taxon>
        <taxon>Neoptera</taxon>
        <taxon>Polyneoptera</taxon>
        <taxon>Dictyoptera</taxon>
        <taxon>Blattodea</taxon>
        <taxon>Blattoidea</taxon>
        <taxon>Blattidae</taxon>
        <taxon>Blattinae</taxon>
        <taxon>Periplaneta</taxon>
    </lineage>
</organism>
<name>A0ABQ8SUY2_PERAM</name>
<evidence type="ECO:0000259" key="1">
    <source>
        <dbReference type="Pfam" id="PF13843"/>
    </source>
</evidence>
<sequence length="768" mass="88004">MGIVVQKNNHLPSKELFDSEYCGMRYKATMSCDRFDFLCECLRFDDHTTRLERRQTDKFAPIREIWEQFIAACRESYKPGSFLTIDEQLLAFRWRCPFKMYIPNKPSKYGIKIFMVCDNGTKYMFDAMPYLGKNTAPANQPLADFFVKAHTRSVYGTNRNITLDNWFTSIPLASELLKTPYNLTIVGTLRKNKWEIPPELLNHKTRKVGTSMFCFDQEKTPVSYKTKPNNVVLLLSTTHDTASINPTSKKTDIIEFYNSTKGAVDTLGQMCNQMTCSRKTRRWPLCVFYGMVNIALVNSYVIYTHNKVSNKEKPLTRRQFGKELHSALTNSWVIHCLGMHNLPRLLRLSMAEILHVNMPVDEPEAQESRKRKICAFCPSKRRRMTKVFCYKCSRAVGVLKDNEVSKPVLLVLPKCNHQNIAKLFNDAMGLLWPNGVKYSNVFLLVMDVAPCMSKAATALQALDPKMLHLTCLDHAFHCIVEQVPSKFSKDDTLISNTKKVFLKAYNRVDKFKELFPELPLFPHPILTRWGRWIDAVGYYVKNFDSVKQVLQHFDSQDAVSVETAKLSFSDVKFKNDIAYIQCNFSHLCIANKFLETSSSKLSDSLDVIHSVVTLESLQGPVGAAVKDKLSSSLKKFKTISVINRVLGEVPPPTGRGFEFTEMATGAEHAFVALEFHSTKSVITVQRHFRARFDNDPRDAKTIRRWYNQLVTIDACVKENLLENLPELRARIINTIATIDMDTLSSVWDELDYRLDVCRDKSGAHIEHL</sequence>
<dbReference type="Proteomes" id="UP001148838">
    <property type="component" value="Unassembled WGS sequence"/>
</dbReference>
<dbReference type="PANTHER" id="PTHR46599:SF6">
    <property type="entry name" value="DUAL SPECIFICITY PHOSPHATASE 26"/>
    <property type="match status" value="1"/>
</dbReference>
<accession>A0ABQ8SUY2</accession>
<gene>
    <name evidence="2" type="ORF">ANN_17642</name>
</gene>
<dbReference type="EMBL" id="JAJSOF020000021">
    <property type="protein sequence ID" value="KAJ4437497.1"/>
    <property type="molecule type" value="Genomic_DNA"/>
</dbReference>
<dbReference type="InterPro" id="IPR029526">
    <property type="entry name" value="PGBD"/>
</dbReference>
<proteinExistence type="predicted"/>
<reference evidence="2 3" key="1">
    <citation type="journal article" date="2022" name="Allergy">
        <title>Genome assembly and annotation of Periplaneta americana reveal a comprehensive cockroach allergen profile.</title>
        <authorList>
            <person name="Wang L."/>
            <person name="Xiong Q."/>
            <person name="Saelim N."/>
            <person name="Wang L."/>
            <person name="Nong W."/>
            <person name="Wan A.T."/>
            <person name="Shi M."/>
            <person name="Liu X."/>
            <person name="Cao Q."/>
            <person name="Hui J.H.L."/>
            <person name="Sookrung N."/>
            <person name="Leung T.F."/>
            <person name="Tungtrongchitr A."/>
            <person name="Tsui S.K.W."/>
        </authorList>
    </citation>
    <scope>NUCLEOTIDE SEQUENCE [LARGE SCALE GENOMIC DNA]</scope>
    <source>
        <strain evidence="2">PWHHKU_190912</strain>
    </source>
</reference>
<dbReference type="Pfam" id="PF13843">
    <property type="entry name" value="DDE_Tnp_1_7"/>
    <property type="match status" value="1"/>
</dbReference>
<protein>
    <recommendedName>
        <fullName evidence="1">PiggyBac transposable element-derived protein domain-containing protein</fullName>
    </recommendedName>
</protein>
<evidence type="ECO:0000313" key="2">
    <source>
        <dbReference type="EMBL" id="KAJ4437497.1"/>
    </source>
</evidence>
<feature type="domain" description="PiggyBac transposable element-derived protein" evidence="1">
    <location>
        <begin position="9"/>
        <end position="300"/>
    </location>
</feature>
<dbReference type="PANTHER" id="PTHR46599">
    <property type="entry name" value="PIGGYBAC TRANSPOSABLE ELEMENT-DERIVED PROTEIN 4"/>
    <property type="match status" value="1"/>
</dbReference>
<comment type="caution">
    <text evidence="2">The sequence shown here is derived from an EMBL/GenBank/DDBJ whole genome shotgun (WGS) entry which is preliminary data.</text>
</comment>
<keyword evidence="3" id="KW-1185">Reference proteome</keyword>
<evidence type="ECO:0000313" key="3">
    <source>
        <dbReference type="Proteomes" id="UP001148838"/>
    </source>
</evidence>